<keyword evidence="2" id="KW-1185">Reference proteome</keyword>
<protein>
    <submittedName>
        <fullName evidence="1">Uncharacterized protein</fullName>
    </submittedName>
</protein>
<proteinExistence type="predicted"/>
<sequence length="121" mass="13248">MKLSIPFKSIQSELEKNLYNKFAKTIQSIPVNDTAFANLAAGYRFKQSCAIELIAIQMKAILLKKAEMNPLPLDGAKLQNNKTGSVASSRKLCNCPASIVDATDCASVAFAFCNMKTIKRE</sequence>
<comment type="caution">
    <text evidence="1">The sequence shown here is derived from an EMBL/GenBank/DDBJ whole genome shotgun (WGS) entry which is preliminary data.</text>
</comment>
<organism evidence="1 2">
    <name type="scientific">Trichinella papuae</name>
    <dbReference type="NCBI Taxonomy" id="268474"/>
    <lineage>
        <taxon>Eukaryota</taxon>
        <taxon>Metazoa</taxon>
        <taxon>Ecdysozoa</taxon>
        <taxon>Nematoda</taxon>
        <taxon>Enoplea</taxon>
        <taxon>Dorylaimia</taxon>
        <taxon>Trichinellida</taxon>
        <taxon>Trichinellidae</taxon>
        <taxon>Trichinella</taxon>
    </lineage>
</organism>
<name>A0A0V1MGQ5_9BILA</name>
<gene>
    <name evidence="1" type="ORF">T10_12108</name>
</gene>
<dbReference type="AlphaFoldDB" id="A0A0V1MGQ5"/>
<dbReference type="Proteomes" id="UP000054843">
    <property type="component" value="Unassembled WGS sequence"/>
</dbReference>
<reference evidence="1 2" key="1">
    <citation type="submission" date="2015-01" db="EMBL/GenBank/DDBJ databases">
        <title>Evolution of Trichinella species and genotypes.</title>
        <authorList>
            <person name="Korhonen P.K."/>
            <person name="Edoardo P."/>
            <person name="Giuseppe L.R."/>
            <person name="Gasser R.B."/>
        </authorList>
    </citation>
    <scope>NUCLEOTIDE SEQUENCE [LARGE SCALE GENOMIC DNA]</scope>
    <source>
        <strain evidence="1">ISS1980</strain>
    </source>
</reference>
<evidence type="ECO:0000313" key="2">
    <source>
        <dbReference type="Proteomes" id="UP000054843"/>
    </source>
</evidence>
<accession>A0A0V1MGQ5</accession>
<evidence type="ECO:0000313" key="1">
    <source>
        <dbReference type="EMBL" id="KRZ70510.1"/>
    </source>
</evidence>
<dbReference type="EMBL" id="JYDO01000113">
    <property type="protein sequence ID" value="KRZ70510.1"/>
    <property type="molecule type" value="Genomic_DNA"/>
</dbReference>